<dbReference type="InterPro" id="IPR041577">
    <property type="entry name" value="RT_RNaseH_2"/>
</dbReference>
<protein>
    <submittedName>
        <fullName evidence="5">Putative reverse transcriptase domain-containing protein</fullName>
    </submittedName>
</protein>
<dbReference type="EMBL" id="BKCJ010000195">
    <property type="protein sequence ID" value="GEU30860.1"/>
    <property type="molecule type" value="Genomic_DNA"/>
</dbReference>
<dbReference type="PROSITE" id="PS50994">
    <property type="entry name" value="INTEGRASE"/>
    <property type="match status" value="1"/>
</dbReference>
<feature type="region of interest" description="Disordered" evidence="2">
    <location>
        <begin position="108"/>
        <end position="129"/>
    </location>
</feature>
<dbReference type="GO" id="GO:0015074">
    <property type="term" value="P:DNA integration"/>
    <property type="evidence" value="ECO:0007669"/>
    <property type="project" value="InterPro"/>
</dbReference>
<dbReference type="InterPro" id="IPR043128">
    <property type="entry name" value="Rev_trsase/Diguanyl_cyclase"/>
</dbReference>
<proteinExistence type="predicted"/>
<keyword evidence="1" id="KW-0511">Multifunctional enzyme</keyword>
<feature type="domain" description="Integrase catalytic" evidence="4">
    <location>
        <begin position="536"/>
        <end position="638"/>
    </location>
</feature>
<comment type="caution">
    <text evidence="5">The sequence shown here is derived from an EMBL/GenBank/DDBJ whole genome shotgun (WGS) entry which is preliminary data.</text>
</comment>
<dbReference type="InterPro" id="IPR036397">
    <property type="entry name" value="RNaseH_sf"/>
</dbReference>
<dbReference type="FunFam" id="3.30.70.270:FF:000020">
    <property type="entry name" value="Transposon Tf2-6 polyprotein-like Protein"/>
    <property type="match status" value="1"/>
</dbReference>
<evidence type="ECO:0000259" key="4">
    <source>
        <dbReference type="PROSITE" id="PS50994"/>
    </source>
</evidence>
<dbReference type="InterPro" id="IPR012337">
    <property type="entry name" value="RNaseH-like_sf"/>
</dbReference>
<dbReference type="SUPFAM" id="SSF53098">
    <property type="entry name" value="Ribonuclease H-like"/>
    <property type="match status" value="1"/>
</dbReference>
<evidence type="ECO:0000313" key="5">
    <source>
        <dbReference type="EMBL" id="GEU30860.1"/>
    </source>
</evidence>
<dbReference type="InterPro" id="IPR050951">
    <property type="entry name" value="Retrovirus_Pol_polyprotein"/>
</dbReference>
<dbReference type="InterPro" id="IPR043502">
    <property type="entry name" value="DNA/RNA_pol_sf"/>
</dbReference>
<dbReference type="InterPro" id="IPR000477">
    <property type="entry name" value="RT_dom"/>
</dbReference>
<keyword evidence="5" id="KW-0695">RNA-directed DNA polymerase</keyword>
<dbReference type="Gene3D" id="3.10.10.10">
    <property type="entry name" value="HIV Type 1 Reverse Transcriptase, subunit A, domain 1"/>
    <property type="match status" value="1"/>
</dbReference>
<organism evidence="5">
    <name type="scientific">Tanacetum cinerariifolium</name>
    <name type="common">Dalmatian daisy</name>
    <name type="synonym">Chrysanthemum cinerariifolium</name>
    <dbReference type="NCBI Taxonomy" id="118510"/>
    <lineage>
        <taxon>Eukaryota</taxon>
        <taxon>Viridiplantae</taxon>
        <taxon>Streptophyta</taxon>
        <taxon>Embryophyta</taxon>
        <taxon>Tracheophyta</taxon>
        <taxon>Spermatophyta</taxon>
        <taxon>Magnoliopsida</taxon>
        <taxon>eudicotyledons</taxon>
        <taxon>Gunneridae</taxon>
        <taxon>Pentapetalae</taxon>
        <taxon>asterids</taxon>
        <taxon>campanulids</taxon>
        <taxon>Asterales</taxon>
        <taxon>Asteraceae</taxon>
        <taxon>Asteroideae</taxon>
        <taxon>Anthemideae</taxon>
        <taxon>Anthemidinae</taxon>
        <taxon>Tanacetum</taxon>
    </lineage>
</organism>
<dbReference type="Pfam" id="PF17919">
    <property type="entry name" value="RT_RNaseH_2"/>
    <property type="match status" value="1"/>
</dbReference>
<evidence type="ECO:0000256" key="1">
    <source>
        <dbReference type="ARBA" id="ARBA00023268"/>
    </source>
</evidence>
<evidence type="ECO:0000259" key="3">
    <source>
        <dbReference type="PROSITE" id="PS50878"/>
    </source>
</evidence>
<dbReference type="Pfam" id="PF00078">
    <property type="entry name" value="RVT_1"/>
    <property type="match status" value="1"/>
</dbReference>
<sequence>MVNTCQSTLKFLGPAFDKVVQHAVNALLPILTAQITNEFTRMVMGEMVTNLLPSTPGWNAGMASYKFEDEALSWWKAFKQAKGGEVRSVRGSIILFVRERMNSLGRFNNKRNRDGDRIQPVARNNNQKGYDHRRSDGRVMIGRIIIRWISVRGEMMVGAMIGRLEYHLNVKLNLKLLDLGFIRLSVSSWGAPNLFVKKKDGSMRLYIDYRELNRVTIRNRYPLPRIDDLFDQLQGVKFFFKIDLRSGYHQLRVKEQDIPKTTFRTRYGHYEFLMMSFGLTNASAVFMDLMNRIFHEYLDKFIIVFIDDSLVYFKTKEKHKEHLRIVLGNLHQKKLYAKFSKCELWLGQVVFLGHIVLADGITMDPAKVEAITKWPRPKTVTKIRSFLGLAGYYRKFVEGFSHLDLPLTKLMRKGEKFVWEEEQEKNFEELKKRLVFARILTLPSGSGGFHIYSDTSMKGLGCVLMQHGKANVVADALSRKSGMLANLQIKPEIIRDLERMDIELCIRGTKGYWASLKIEPNLILRIKEAQKEDSELWEIVRLHGTPETIVSNRDPRFTSRFWKGLQNAWGTRLKFSTAFHPETDRQIEWTIKTLVDMLRSYALEYTGNWDEYLCLVEFEYNNSWHASIKAVPYEILYG</sequence>
<keyword evidence="5" id="KW-0548">Nucleotidyltransferase</keyword>
<dbReference type="Gene3D" id="3.30.70.270">
    <property type="match status" value="2"/>
</dbReference>
<feature type="domain" description="Reverse transcriptase" evidence="3">
    <location>
        <begin position="177"/>
        <end position="356"/>
    </location>
</feature>
<evidence type="ECO:0000256" key="2">
    <source>
        <dbReference type="SAM" id="MobiDB-lite"/>
    </source>
</evidence>
<keyword evidence="5" id="KW-0808">Transferase</keyword>
<dbReference type="PANTHER" id="PTHR37984:SF5">
    <property type="entry name" value="PROTEIN NYNRIN-LIKE"/>
    <property type="match status" value="1"/>
</dbReference>
<accession>A0A6L2J2I8</accession>
<dbReference type="Gene3D" id="3.30.420.10">
    <property type="entry name" value="Ribonuclease H-like superfamily/Ribonuclease H"/>
    <property type="match status" value="1"/>
</dbReference>
<dbReference type="AlphaFoldDB" id="A0A6L2J2I8"/>
<dbReference type="GO" id="GO:0003964">
    <property type="term" value="F:RNA-directed DNA polymerase activity"/>
    <property type="evidence" value="ECO:0007669"/>
    <property type="project" value="UniProtKB-KW"/>
</dbReference>
<dbReference type="InterPro" id="IPR001584">
    <property type="entry name" value="Integrase_cat-core"/>
</dbReference>
<dbReference type="GO" id="GO:0003676">
    <property type="term" value="F:nucleic acid binding"/>
    <property type="evidence" value="ECO:0007669"/>
    <property type="project" value="InterPro"/>
</dbReference>
<dbReference type="PANTHER" id="PTHR37984">
    <property type="entry name" value="PROTEIN CBG26694"/>
    <property type="match status" value="1"/>
</dbReference>
<dbReference type="CDD" id="cd01647">
    <property type="entry name" value="RT_LTR"/>
    <property type="match status" value="1"/>
</dbReference>
<gene>
    <name evidence="5" type="ORF">Tci_002838</name>
</gene>
<reference evidence="5" key="1">
    <citation type="journal article" date="2019" name="Sci. Rep.">
        <title>Draft genome of Tanacetum cinerariifolium, the natural source of mosquito coil.</title>
        <authorList>
            <person name="Yamashiro T."/>
            <person name="Shiraishi A."/>
            <person name="Satake H."/>
            <person name="Nakayama K."/>
        </authorList>
    </citation>
    <scope>NUCLEOTIDE SEQUENCE</scope>
</reference>
<dbReference type="SUPFAM" id="SSF56672">
    <property type="entry name" value="DNA/RNA polymerases"/>
    <property type="match status" value="1"/>
</dbReference>
<dbReference type="PROSITE" id="PS50878">
    <property type="entry name" value="RT_POL"/>
    <property type="match status" value="1"/>
</dbReference>
<name>A0A6L2J2I8_TANCI</name>